<dbReference type="InterPro" id="IPR002223">
    <property type="entry name" value="Kunitz_BPTI"/>
</dbReference>
<dbReference type="InterPro" id="IPR036880">
    <property type="entry name" value="Kunitz_BPTI_sf"/>
</dbReference>
<evidence type="ECO:0000256" key="3">
    <source>
        <dbReference type="ARBA" id="ARBA00023157"/>
    </source>
</evidence>
<dbReference type="Gene3D" id="4.10.410.10">
    <property type="entry name" value="Pancreatic trypsin inhibitor Kunitz domain"/>
    <property type="match status" value="2"/>
</dbReference>
<dbReference type="PROSITE" id="PS50279">
    <property type="entry name" value="BPTI_KUNITZ_2"/>
    <property type="match status" value="1"/>
</dbReference>
<feature type="domain" description="BPTI/Kunitz inhibitor" evidence="5">
    <location>
        <begin position="29"/>
        <end position="86"/>
    </location>
</feature>
<protein>
    <recommendedName>
        <fullName evidence="5">BPTI/Kunitz inhibitor domain-containing protein</fullName>
    </recommendedName>
</protein>
<organism evidence="6">
    <name type="scientific">Amblyomma parvum</name>
    <name type="common">South American tick</name>
    <dbReference type="NCBI Taxonomy" id="251391"/>
    <lineage>
        <taxon>Eukaryota</taxon>
        <taxon>Metazoa</taxon>
        <taxon>Ecdysozoa</taxon>
        <taxon>Arthropoda</taxon>
        <taxon>Chelicerata</taxon>
        <taxon>Arachnida</taxon>
        <taxon>Acari</taxon>
        <taxon>Parasitiformes</taxon>
        <taxon>Ixodida</taxon>
        <taxon>Ixodoidea</taxon>
        <taxon>Ixodidae</taxon>
        <taxon>Amblyomminae</taxon>
        <taxon>Amblyomma</taxon>
    </lineage>
</organism>
<dbReference type="InterPro" id="IPR050098">
    <property type="entry name" value="TFPI/VKTCI-like"/>
</dbReference>
<feature type="chain" id="PRO_5001520357" description="BPTI/Kunitz inhibitor domain-containing protein" evidence="4">
    <location>
        <begin position="19"/>
        <end position="192"/>
    </location>
</feature>
<dbReference type="Pfam" id="PF00014">
    <property type="entry name" value="Kunitz_BPTI"/>
    <property type="match status" value="1"/>
</dbReference>
<name>A0A023G0E3_AMBPA</name>
<keyword evidence="1" id="KW-0646">Protease inhibitor</keyword>
<dbReference type="EMBL" id="GBBL01000053">
    <property type="protein sequence ID" value="JAC27267.1"/>
    <property type="molecule type" value="mRNA"/>
</dbReference>
<dbReference type="SUPFAM" id="SSF57362">
    <property type="entry name" value="BPTI-like"/>
    <property type="match status" value="2"/>
</dbReference>
<feature type="signal peptide" evidence="4">
    <location>
        <begin position="1"/>
        <end position="18"/>
    </location>
</feature>
<dbReference type="AlphaFoldDB" id="A0A023G0E3"/>
<evidence type="ECO:0000256" key="4">
    <source>
        <dbReference type="SAM" id="SignalP"/>
    </source>
</evidence>
<reference evidence="6" key="1">
    <citation type="submission" date="2014-03" db="EMBL/GenBank/DDBJ databases">
        <title>The sialotranscriptome of Amblyomma triste, Amblyomma parvum and Amblyomma cajennense ticks, uncovered by 454-based RNA-seq.</title>
        <authorList>
            <person name="Garcia G.R."/>
            <person name="Gardinassi L.G."/>
            <person name="Ribeiro J.M."/>
            <person name="Anatrielo E."/>
            <person name="Ferreira B.R."/>
            <person name="Moreira H.N."/>
            <person name="Mafra C."/>
            <person name="Olegario M.M."/>
            <person name="Szabo P.J."/>
            <person name="Miranda-Santos I.K."/>
            <person name="Maruyama S.R."/>
        </authorList>
    </citation>
    <scope>NUCLEOTIDE SEQUENCE</scope>
    <source>
        <strain evidence="6">Araguapaz</strain>
        <tissue evidence="6">Salivary glands</tissue>
    </source>
</reference>
<dbReference type="GO" id="GO:0004867">
    <property type="term" value="F:serine-type endopeptidase inhibitor activity"/>
    <property type="evidence" value="ECO:0007669"/>
    <property type="project" value="UniProtKB-KW"/>
</dbReference>
<sequence length="192" mass="21639">MTFYSTALLLVSVAAVFGATDDATPKPQCKSKDTTKTKYWMPSQGKWYRRDYYYDNVSNQCAFLGFLGCDGNGNNFPSQFDCTDHCRETRTEVSGDYKSWLDRIPANCSMTFIPGVHNGTVLRFYYNGTSKQCQPVSVMNGDAFFPSMRNCVDKCNADTKYLSRCYEAKSSGVQPENLNCTVDNAQRYTICS</sequence>
<evidence type="ECO:0000259" key="5">
    <source>
        <dbReference type="PROSITE" id="PS50279"/>
    </source>
</evidence>
<dbReference type="GO" id="GO:0005615">
    <property type="term" value="C:extracellular space"/>
    <property type="evidence" value="ECO:0007669"/>
    <property type="project" value="TreeGrafter"/>
</dbReference>
<proteinExistence type="evidence at transcript level"/>
<accession>A0A023G0E3</accession>
<dbReference type="SMART" id="SM00131">
    <property type="entry name" value="KU"/>
    <property type="match status" value="1"/>
</dbReference>
<dbReference type="PANTHER" id="PTHR10083">
    <property type="entry name" value="KUNITZ-TYPE PROTEASE INHIBITOR-RELATED"/>
    <property type="match status" value="1"/>
</dbReference>
<evidence type="ECO:0000313" key="6">
    <source>
        <dbReference type="EMBL" id="JAC27267.1"/>
    </source>
</evidence>
<keyword evidence="4" id="KW-0732">Signal</keyword>
<dbReference type="PANTHER" id="PTHR10083:SF374">
    <property type="entry name" value="BPTI_KUNITZ INHIBITOR DOMAIN-CONTAINING PROTEIN"/>
    <property type="match status" value="1"/>
</dbReference>
<dbReference type="CDD" id="cd00109">
    <property type="entry name" value="Kunitz-type"/>
    <property type="match status" value="1"/>
</dbReference>
<keyword evidence="2" id="KW-0722">Serine protease inhibitor</keyword>
<evidence type="ECO:0000256" key="2">
    <source>
        <dbReference type="ARBA" id="ARBA00022900"/>
    </source>
</evidence>
<evidence type="ECO:0000256" key="1">
    <source>
        <dbReference type="ARBA" id="ARBA00022690"/>
    </source>
</evidence>
<keyword evidence="3" id="KW-1015">Disulfide bond</keyword>